<reference evidence="1 2" key="1">
    <citation type="submission" date="2018-07" db="EMBL/GenBank/DDBJ databases">
        <title>Genome-based reclassification of Weissella jogaejeotgali as Weissella thailandensis.</title>
        <authorList>
            <person name="Chun J."/>
            <person name="Kim B.-Y."/>
            <person name="Kwak M.-J."/>
        </authorList>
    </citation>
    <scope>NUCLEOTIDE SEQUENCE [LARGE SCALE GENOMIC DNA]</scope>
    <source>
        <strain evidence="1 2">KCTC 3751</strain>
    </source>
</reference>
<evidence type="ECO:0000313" key="2">
    <source>
        <dbReference type="Proteomes" id="UP000254492"/>
    </source>
</evidence>
<name>A0ABX9I615_9LACO</name>
<keyword evidence="2" id="KW-1185">Reference proteome</keyword>
<evidence type="ECO:0000313" key="1">
    <source>
        <dbReference type="EMBL" id="RDS60141.1"/>
    </source>
</evidence>
<accession>A0ABX9I615</accession>
<sequence>MLSKAIDLPNLNKIPSVDNGTGIPFGTDSTNCIFVKNDKNVVGFSALFLTKPYVCHYSIFCVTCEDMTQAISCGHKRAEMTLLMSTEGV</sequence>
<gene>
    <name evidence="1" type="ORF">DWV05_02515</name>
</gene>
<dbReference type="EMBL" id="QRAY01000003">
    <property type="protein sequence ID" value="RDS60141.1"/>
    <property type="molecule type" value="Genomic_DNA"/>
</dbReference>
<dbReference type="Proteomes" id="UP000254492">
    <property type="component" value="Unassembled WGS sequence"/>
</dbReference>
<organism evidence="1 2">
    <name type="scientific">Weissella thailandensis</name>
    <dbReference type="NCBI Taxonomy" id="89061"/>
    <lineage>
        <taxon>Bacteria</taxon>
        <taxon>Bacillati</taxon>
        <taxon>Bacillota</taxon>
        <taxon>Bacilli</taxon>
        <taxon>Lactobacillales</taxon>
        <taxon>Lactobacillaceae</taxon>
        <taxon>Weissella</taxon>
    </lineage>
</organism>
<protein>
    <submittedName>
        <fullName evidence="1">Uncharacterized protein</fullName>
    </submittedName>
</protein>
<proteinExistence type="predicted"/>
<comment type="caution">
    <text evidence="1">The sequence shown here is derived from an EMBL/GenBank/DDBJ whole genome shotgun (WGS) entry which is preliminary data.</text>
</comment>